<dbReference type="Proteomes" id="UP000519126">
    <property type="component" value="Unassembled WGS sequence"/>
</dbReference>
<sequence length="129" mass="14545">MRALYLLLILVSINVSADAYFPSCFESSTFEKYGKKLFITPDDLLNHPNWDLGDGEPPISIGNATEKVMSFLRDKYSVEDVIFAFVHLKSQVCLIDQKMQIVWFYVFAADSPISLVGISMTGRLIEAVE</sequence>
<accession>A0A7X9U6Z2</accession>
<dbReference type="AlphaFoldDB" id="A0A7X9U6Z2"/>
<evidence type="ECO:0000313" key="2">
    <source>
        <dbReference type="EMBL" id="NMF48694.1"/>
    </source>
</evidence>
<organism evidence="2 3">
    <name type="scientific">Pseudoalteromonas arctica</name>
    <dbReference type="NCBI Taxonomy" id="394751"/>
    <lineage>
        <taxon>Bacteria</taxon>
        <taxon>Pseudomonadati</taxon>
        <taxon>Pseudomonadota</taxon>
        <taxon>Gammaproteobacteria</taxon>
        <taxon>Alteromonadales</taxon>
        <taxon>Pseudoalteromonadaceae</taxon>
        <taxon>Pseudoalteromonas</taxon>
    </lineage>
</organism>
<proteinExistence type="predicted"/>
<feature type="signal peptide" evidence="1">
    <location>
        <begin position="1"/>
        <end position="17"/>
    </location>
</feature>
<dbReference type="EMBL" id="JABBCX010000003">
    <property type="protein sequence ID" value="NMF48694.1"/>
    <property type="molecule type" value="Genomic_DNA"/>
</dbReference>
<reference evidence="2 3" key="1">
    <citation type="submission" date="2020-04" db="EMBL/GenBank/DDBJ databases">
        <title>Genome Sequencing and Assembley of Pseudoalteromonas artica.</title>
        <authorList>
            <person name="Akerly B."/>
            <person name="Cook G."/>
        </authorList>
    </citation>
    <scope>NUCLEOTIDE SEQUENCE [LARGE SCALE GENOMIC DNA]</scope>
    <source>
        <strain evidence="2 3">NEC-BIFX-0059</strain>
    </source>
</reference>
<protein>
    <submittedName>
        <fullName evidence="2">Uncharacterized protein</fullName>
    </submittedName>
</protein>
<dbReference type="RefSeq" id="WP_024599790.1">
    <property type="nucleotide sequence ID" value="NZ_JABBCX010000003.1"/>
</dbReference>
<comment type="caution">
    <text evidence="2">The sequence shown here is derived from an EMBL/GenBank/DDBJ whole genome shotgun (WGS) entry which is preliminary data.</text>
</comment>
<gene>
    <name evidence="2" type="ORF">HHL01_10940</name>
</gene>
<name>A0A7X9U6Z2_9GAMM</name>
<evidence type="ECO:0000256" key="1">
    <source>
        <dbReference type="SAM" id="SignalP"/>
    </source>
</evidence>
<keyword evidence="1" id="KW-0732">Signal</keyword>
<feature type="chain" id="PRO_5031346753" evidence="1">
    <location>
        <begin position="18"/>
        <end position="129"/>
    </location>
</feature>
<evidence type="ECO:0000313" key="3">
    <source>
        <dbReference type="Proteomes" id="UP000519126"/>
    </source>
</evidence>